<gene>
    <name evidence="4" type="ORF">AOB46_18970</name>
</gene>
<comment type="similarity">
    <text evidence="1">Belongs to the short-chain dehydrogenases/reductases (SDR) family.</text>
</comment>
<name>A0A0N0IUH6_CHRID</name>
<dbReference type="OrthoDB" id="335726at2"/>
<comment type="caution">
    <text evidence="4">The sequence shown here is derived from an EMBL/GenBank/DDBJ whole genome shotgun (WGS) entry which is preliminary data.</text>
</comment>
<sequence length="244" mass="26985">MNQNTGKNVLILGANSDVAKQCIKQYIGKGFSVIAASRDTGSLEKFMTENGLDSSKVSILYFDAVDFDSHQSFYHNLPVKPHIVVYAAGFLVDNEKALKDFNGASRMMKVNYMGAVSILNIIAMDQSNKNLERIIGLSSLSGVRGRKSNFVYGSTKAAFTQYLAGLRQELASRKIIVNALVIGYIRTKINEGLQLNESLIMEPDYVAKHIVNAGNSFTIVPNFKWKIIYLILKILPESLVAKLP</sequence>
<organism evidence="4 5">
    <name type="scientific">Chryseobacterium indologenes</name>
    <name type="common">Flavobacterium indologenes</name>
    <dbReference type="NCBI Taxonomy" id="253"/>
    <lineage>
        <taxon>Bacteria</taxon>
        <taxon>Pseudomonadati</taxon>
        <taxon>Bacteroidota</taxon>
        <taxon>Flavobacteriia</taxon>
        <taxon>Flavobacteriales</taxon>
        <taxon>Weeksellaceae</taxon>
        <taxon>Chryseobacterium group</taxon>
        <taxon>Chryseobacterium</taxon>
    </lineage>
</organism>
<evidence type="ECO:0000256" key="3">
    <source>
        <dbReference type="ARBA" id="ARBA00023002"/>
    </source>
</evidence>
<reference evidence="4 5" key="1">
    <citation type="journal article" date="2015" name="Genom Data">
        <title>Draft genome sequence of a multidrug-resistant Chryseobacterium indologenes isolate from Malaysia.</title>
        <authorList>
            <person name="Yu C.Y."/>
            <person name="Ang G.Y."/>
            <person name="Cheng H.J."/>
            <person name="Cheong Y.M."/>
            <person name="Yin W.F."/>
            <person name="Chan K.G."/>
        </authorList>
    </citation>
    <scope>NUCLEOTIDE SEQUENCE [LARGE SCALE GENOMIC DNA]</scope>
    <source>
        <strain evidence="4 5">CI_885</strain>
    </source>
</reference>
<dbReference type="RefSeq" id="WP_062702312.1">
    <property type="nucleotide sequence ID" value="NZ_LJOD01000016.1"/>
</dbReference>
<keyword evidence="2" id="KW-0521">NADP</keyword>
<accession>A0A0N0IUH6</accession>
<reference evidence="5" key="2">
    <citation type="submission" date="2015-09" db="EMBL/GenBank/DDBJ databases">
        <title>Draft genome sequence of a multidrug-resistant Chryseobacterium indologenes isolate from Malaysia.</title>
        <authorList>
            <person name="Yu C.Y."/>
            <person name="Ang G.Y."/>
            <person name="Chan K.-G."/>
        </authorList>
    </citation>
    <scope>NUCLEOTIDE SEQUENCE [LARGE SCALE GENOMIC DNA]</scope>
    <source>
        <strain evidence="5">CI_885</strain>
    </source>
</reference>
<protein>
    <submittedName>
        <fullName evidence="4">3-oxoacyl-ACP reductase</fullName>
    </submittedName>
</protein>
<dbReference type="PRINTS" id="PR00081">
    <property type="entry name" value="GDHRDH"/>
</dbReference>
<dbReference type="InterPro" id="IPR002347">
    <property type="entry name" value="SDR_fam"/>
</dbReference>
<evidence type="ECO:0000256" key="1">
    <source>
        <dbReference type="ARBA" id="ARBA00006484"/>
    </source>
</evidence>
<dbReference type="Gene3D" id="3.40.50.720">
    <property type="entry name" value="NAD(P)-binding Rossmann-like Domain"/>
    <property type="match status" value="1"/>
</dbReference>
<dbReference type="InterPro" id="IPR036291">
    <property type="entry name" value="NAD(P)-bd_dom_sf"/>
</dbReference>
<proteinExistence type="inferred from homology"/>
<dbReference type="AlphaFoldDB" id="A0A0N0IUH6"/>
<dbReference type="SUPFAM" id="SSF51735">
    <property type="entry name" value="NAD(P)-binding Rossmann-fold domains"/>
    <property type="match status" value="1"/>
</dbReference>
<dbReference type="PANTHER" id="PTHR43391:SF14">
    <property type="entry name" value="DEHYDROGENASE_REDUCTASE SDR FAMILY PROTEIN 7-LIKE"/>
    <property type="match status" value="1"/>
</dbReference>
<evidence type="ECO:0000256" key="2">
    <source>
        <dbReference type="ARBA" id="ARBA00022857"/>
    </source>
</evidence>
<dbReference type="GO" id="GO:0016491">
    <property type="term" value="F:oxidoreductase activity"/>
    <property type="evidence" value="ECO:0007669"/>
    <property type="project" value="UniProtKB-KW"/>
</dbReference>
<evidence type="ECO:0000313" key="4">
    <source>
        <dbReference type="EMBL" id="KPE49604.1"/>
    </source>
</evidence>
<evidence type="ECO:0000313" key="5">
    <source>
        <dbReference type="Proteomes" id="UP000037953"/>
    </source>
</evidence>
<dbReference type="PANTHER" id="PTHR43391">
    <property type="entry name" value="RETINOL DEHYDROGENASE-RELATED"/>
    <property type="match status" value="1"/>
</dbReference>
<dbReference type="PATRIC" id="fig|253.9.peg.1750"/>
<dbReference type="EMBL" id="LJOD01000016">
    <property type="protein sequence ID" value="KPE49604.1"/>
    <property type="molecule type" value="Genomic_DNA"/>
</dbReference>
<dbReference type="Proteomes" id="UP000037953">
    <property type="component" value="Unassembled WGS sequence"/>
</dbReference>
<dbReference type="Pfam" id="PF00106">
    <property type="entry name" value="adh_short"/>
    <property type="match status" value="1"/>
</dbReference>
<keyword evidence="3" id="KW-0560">Oxidoreductase</keyword>